<keyword evidence="6" id="KW-0378">Hydrolase</keyword>
<evidence type="ECO:0000313" key="6">
    <source>
        <dbReference type="EMBL" id="QBE97246.1"/>
    </source>
</evidence>
<evidence type="ECO:0000313" key="7">
    <source>
        <dbReference type="Proteomes" id="UP000289794"/>
    </source>
</evidence>
<protein>
    <submittedName>
        <fullName evidence="6">Putative ABC transporter ATP-binding protein YxlF</fullName>
        <ecNumber evidence="6">3.6.3.-</ecNumber>
    </submittedName>
</protein>
<dbReference type="PANTHER" id="PTHR43335">
    <property type="entry name" value="ABC TRANSPORTER, ATP-BINDING PROTEIN"/>
    <property type="match status" value="1"/>
</dbReference>
<reference evidence="6 7" key="1">
    <citation type="submission" date="2019-01" db="EMBL/GenBank/DDBJ databases">
        <title>PMF-metabolizing Aryl O-demethylase.</title>
        <authorList>
            <person name="Kim M."/>
        </authorList>
    </citation>
    <scope>NUCLEOTIDE SEQUENCE [LARGE SCALE GENOMIC DNA]</scope>
    <source>
        <strain evidence="6 7">PMF1</strain>
    </source>
</reference>
<keyword evidence="2" id="KW-0813">Transport</keyword>
<sequence>MQEKQGRKEKGDDMSVKIENVTVRFQKDVKALDDISFTIPSGVYGLLGENGAGKTTLMRVLATLLKPSAGDVLINDMVYRESNYPFIQKKIGYLPQELSLYPNLTVRECLEYLGELSGIPKGECRERVDHYLKMTSLEEHQKKKMKHLSGGMKRRVGLIQALLNEPEFLIVDEPTTGLDPEERIRIRNLLVEFAVGRTVLFSTHVVEDLAAACNQLTVLKKGKMLYSGSVKELLKLAEGHVWICETEDEQQVRLLEQKYHVSSKQIQEDGMTVRVISPVKPDAPCSQAKVTLEDAYIYVSNF</sequence>
<dbReference type="PANTHER" id="PTHR43335:SF2">
    <property type="entry name" value="ABC TRANSPORTER, ATP-BINDING PROTEIN"/>
    <property type="match status" value="1"/>
</dbReference>
<comment type="similarity">
    <text evidence="1">Belongs to the ABC transporter superfamily.</text>
</comment>
<dbReference type="CDD" id="cd03264">
    <property type="entry name" value="ABC_drug_resistance_like"/>
    <property type="match status" value="1"/>
</dbReference>
<dbReference type="Gene3D" id="3.40.50.300">
    <property type="entry name" value="P-loop containing nucleotide triphosphate hydrolases"/>
    <property type="match status" value="1"/>
</dbReference>
<keyword evidence="4 6" id="KW-0067">ATP-binding</keyword>
<dbReference type="GO" id="GO:0016887">
    <property type="term" value="F:ATP hydrolysis activity"/>
    <property type="evidence" value="ECO:0007669"/>
    <property type="project" value="InterPro"/>
</dbReference>
<dbReference type="Proteomes" id="UP000289794">
    <property type="component" value="Chromosome"/>
</dbReference>
<dbReference type="SUPFAM" id="SSF52540">
    <property type="entry name" value="P-loop containing nucleoside triphosphate hydrolases"/>
    <property type="match status" value="1"/>
</dbReference>
<evidence type="ECO:0000256" key="3">
    <source>
        <dbReference type="ARBA" id="ARBA00022741"/>
    </source>
</evidence>
<dbReference type="InterPro" id="IPR003439">
    <property type="entry name" value="ABC_transporter-like_ATP-bd"/>
</dbReference>
<dbReference type="InterPro" id="IPR027417">
    <property type="entry name" value="P-loop_NTPase"/>
</dbReference>
<evidence type="ECO:0000256" key="2">
    <source>
        <dbReference type="ARBA" id="ARBA00022448"/>
    </source>
</evidence>
<evidence type="ECO:0000256" key="1">
    <source>
        <dbReference type="ARBA" id="ARBA00005417"/>
    </source>
</evidence>
<feature type="domain" description="ABC transporter" evidence="5">
    <location>
        <begin position="16"/>
        <end position="246"/>
    </location>
</feature>
<evidence type="ECO:0000256" key="4">
    <source>
        <dbReference type="ARBA" id="ARBA00022840"/>
    </source>
</evidence>
<dbReference type="SMART" id="SM00382">
    <property type="entry name" value="AAA"/>
    <property type="match status" value="1"/>
</dbReference>
<name>A0A4P6LYL2_9FIRM</name>
<organism evidence="6 7">
    <name type="scientific">Blautia producta</name>
    <dbReference type="NCBI Taxonomy" id="33035"/>
    <lineage>
        <taxon>Bacteria</taxon>
        <taxon>Bacillati</taxon>
        <taxon>Bacillota</taxon>
        <taxon>Clostridia</taxon>
        <taxon>Lachnospirales</taxon>
        <taxon>Lachnospiraceae</taxon>
        <taxon>Blautia</taxon>
    </lineage>
</organism>
<dbReference type="PROSITE" id="PS50893">
    <property type="entry name" value="ABC_TRANSPORTER_2"/>
    <property type="match status" value="1"/>
</dbReference>
<dbReference type="AlphaFoldDB" id="A0A4P6LYL2"/>
<accession>A0A4P6LYL2</accession>
<dbReference type="PROSITE" id="PS00211">
    <property type="entry name" value="ABC_TRANSPORTER_1"/>
    <property type="match status" value="1"/>
</dbReference>
<dbReference type="EMBL" id="CP035945">
    <property type="protein sequence ID" value="QBE97246.1"/>
    <property type="molecule type" value="Genomic_DNA"/>
</dbReference>
<proteinExistence type="inferred from homology"/>
<dbReference type="InterPro" id="IPR003593">
    <property type="entry name" value="AAA+_ATPase"/>
</dbReference>
<dbReference type="Pfam" id="PF00005">
    <property type="entry name" value="ABC_tran"/>
    <property type="match status" value="1"/>
</dbReference>
<keyword evidence="3" id="KW-0547">Nucleotide-binding</keyword>
<dbReference type="EC" id="3.6.3.-" evidence="6"/>
<gene>
    <name evidence="6" type="primary">yxlF_4</name>
    <name evidence="6" type="ORF">PMF13cell1_02802</name>
</gene>
<dbReference type="KEGG" id="bpro:PMF13cell1_02802"/>
<evidence type="ECO:0000259" key="5">
    <source>
        <dbReference type="PROSITE" id="PS50893"/>
    </source>
</evidence>
<dbReference type="GO" id="GO:0005524">
    <property type="term" value="F:ATP binding"/>
    <property type="evidence" value="ECO:0007669"/>
    <property type="project" value="UniProtKB-KW"/>
</dbReference>
<dbReference type="InterPro" id="IPR017871">
    <property type="entry name" value="ABC_transporter-like_CS"/>
</dbReference>